<evidence type="ECO:0000256" key="1">
    <source>
        <dbReference type="ARBA" id="ARBA00022679"/>
    </source>
</evidence>
<dbReference type="eggNOG" id="COG0515">
    <property type="taxonomic scope" value="Bacteria"/>
</dbReference>
<dbReference type="KEGG" id="sus:Acid_3275"/>
<dbReference type="Gene3D" id="1.10.510.10">
    <property type="entry name" value="Transferase(Phosphotransferase) domain 1"/>
    <property type="match status" value="1"/>
</dbReference>
<dbReference type="SMART" id="SM00220">
    <property type="entry name" value="S_TKc"/>
    <property type="match status" value="1"/>
</dbReference>
<accession>Q01N89</accession>
<keyword evidence="2" id="KW-0547">Nucleotide-binding</keyword>
<dbReference type="GO" id="GO:0004674">
    <property type="term" value="F:protein serine/threonine kinase activity"/>
    <property type="evidence" value="ECO:0007669"/>
    <property type="project" value="UniProtKB-KW"/>
</dbReference>
<dbReference type="HOGENOM" id="CLU_483865_0_0_0"/>
<dbReference type="PANTHER" id="PTHR43289:SF6">
    <property type="entry name" value="SERINE_THREONINE-PROTEIN KINASE NEKL-3"/>
    <property type="match status" value="1"/>
</dbReference>
<proteinExistence type="predicted"/>
<dbReference type="EMBL" id="CP000473">
    <property type="protein sequence ID" value="ABJ84252.1"/>
    <property type="molecule type" value="Genomic_DNA"/>
</dbReference>
<evidence type="ECO:0000259" key="5">
    <source>
        <dbReference type="PROSITE" id="PS50011"/>
    </source>
</evidence>
<dbReference type="Pfam" id="PF00069">
    <property type="entry name" value="Pkinase"/>
    <property type="match status" value="1"/>
</dbReference>
<dbReference type="PROSITE" id="PS50011">
    <property type="entry name" value="PROTEIN_KINASE_DOM"/>
    <property type="match status" value="1"/>
</dbReference>
<evidence type="ECO:0000256" key="4">
    <source>
        <dbReference type="ARBA" id="ARBA00022840"/>
    </source>
</evidence>
<evidence type="ECO:0000256" key="2">
    <source>
        <dbReference type="ARBA" id="ARBA00022741"/>
    </source>
</evidence>
<name>Q01N89_SOLUE</name>
<evidence type="ECO:0000313" key="6">
    <source>
        <dbReference type="EMBL" id="ABJ84252.1"/>
    </source>
</evidence>
<dbReference type="Gene3D" id="3.30.200.20">
    <property type="entry name" value="Phosphorylase Kinase, domain 1"/>
    <property type="match status" value="1"/>
</dbReference>
<keyword evidence="6" id="KW-0723">Serine/threonine-protein kinase</keyword>
<reference evidence="6" key="1">
    <citation type="submission" date="2006-10" db="EMBL/GenBank/DDBJ databases">
        <title>Complete sequence of Solibacter usitatus Ellin6076.</title>
        <authorList>
            <consortium name="US DOE Joint Genome Institute"/>
            <person name="Copeland A."/>
            <person name="Lucas S."/>
            <person name="Lapidus A."/>
            <person name="Barry K."/>
            <person name="Detter J.C."/>
            <person name="Glavina del Rio T."/>
            <person name="Hammon N."/>
            <person name="Israni S."/>
            <person name="Dalin E."/>
            <person name="Tice H."/>
            <person name="Pitluck S."/>
            <person name="Thompson L.S."/>
            <person name="Brettin T."/>
            <person name="Bruce D."/>
            <person name="Han C."/>
            <person name="Tapia R."/>
            <person name="Gilna P."/>
            <person name="Schmutz J."/>
            <person name="Larimer F."/>
            <person name="Land M."/>
            <person name="Hauser L."/>
            <person name="Kyrpides N."/>
            <person name="Mikhailova N."/>
            <person name="Janssen P.H."/>
            <person name="Kuske C.R."/>
            <person name="Richardson P."/>
        </authorList>
    </citation>
    <scope>NUCLEOTIDE SEQUENCE</scope>
    <source>
        <strain evidence="6">Ellin6076</strain>
    </source>
</reference>
<protein>
    <submittedName>
        <fullName evidence="6">Serine/threonine protein kinase</fullName>
    </submittedName>
</protein>
<keyword evidence="1" id="KW-0808">Transferase</keyword>
<dbReference type="GO" id="GO:0005524">
    <property type="term" value="F:ATP binding"/>
    <property type="evidence" value="ECO:0007669"/>
    <property type="project" value="UniProtKB-KW"/>
</dbReference>
<organism evidence="6">
    <name type="scientific">Solibacter usitatus (strain Ellin6076)</name>
    <dbReference type="NCBI Taxonomy" id="234267"/>
    <lineage>
        <taxon>Bacteria</taxon>
        <taxon>Pseudomonadati</taxon>
        <taxon>Acidobacteriota</taxon>
        <taxon>Terriglobia</taxon>
        <taxon>Bryobacterales</taxon>
        <taxon>Solibacteraceae</taxon>
        <taxon>Candidatus Solibacter</taxon>
    </lineage>
</organism>
<feature type="domain" description="Protein kinase" evidence="5">
    <location>
        <begin position="10"/>
        <end position="271"/>
    </location>
</feature>
<sequence>MNLAARIGRYEIIRRLGKSMTEVYLARDTVEERKVALKLIPNAGDRSTRMTIEAERRGAAIQQELHDLDPRMVEIYEYGDADGYFFVAMQYVEGRTVADLLALERVIDPCRAAVIALEICEQLMKFHGWESGVVHGDIKPSNIHLGCSETVRLLDFGIAKTLRANCNATDHEFGSPSYCSPERLTRSEVNPQSDLWALGATLYEMLAGVPPYQAEDTRRLEVLIRSRRPPRALGPGCPPGLRAVVMKALAPDSRQRYPSAVEFHADLQLFLERKPTRAETERRSKWNPAATLEAARGVLLRVTRTARRRPARSLRVLGAAGYFATGMLLWIGGSIGWQAWQARASAAAAPVIPPVKAPVGEDLVQWYIGSADRILEQYRTSQYAWLYQFDWHKAEICLERAVQLGARDDRTAAKLALARGYAMLERLSGTQYSERAAAALRVKARDEFLRASVRAPAEAAPHLALARIYVYSLPDPNRAMAEFAAAQEHGAVMGNREVEQQGDVYRIRAQRELASDWRKAKHDADVAREFYRRIPGFDEVDAHLRDLERIHAPAPRKARYRRW</sequence>
<dbReference type="CDD" id="cd14014">
    <property type="entry name" value="STKc_PknB_like"/>
    <property type="match status" value="1"/>
</dbReference>
<keyword evidence="3 6" id="KW-0418">Kinase</keyword>
<dbReference type="STRING" id="234267.Acid_3275"/>
<dbReference type="InterPro" id="IPR011009">
    <property type="entry name" value="Kinase-like_dom_sf"/>
</dbReference>
<dbReference type="OrthoDB" id="9788659at2"/>
<dbReference type="PANTHER" id="PTHR43289">
    <property type="entry name" value="MITOGEN-ACTIVATED PROTEIN KINASE KINASE KINASE 20-RELATED"/>
    <property type="match status" value="1"/>
</dbReference>
<gene>
    <name evidence="6" type="ordered locus">Acid_3275</name>
</gene>
<dbReference type="InParanoid" id="Q01N89"/>
<keyword evidence="4" id="KW-0067">ATP-binding</keyword>
<evidence type="ECO:0000256" key="3">
    <source>
        <dbReference type="ARBA" id="ARBA00022777"/>
    </source>
</evidence>
<dbReference type="InterPro" id="IPR000719">
    <property type="entry name" value="Prot_kinase_dom"/>
</dbReference>
<dbReference type="SUPFAM" id="SSF56112">
    <property type="entry name" value="Protein kinase-like (PK-like)"/>
    <property type="match status" value="1"/>
</dbReference>
<dbReference type="AlphaFoldDB" id="Q01N89"/>